<comment type="similarity">
    <text evidence="3">Belongs to the metallo-dependent hydrolases superfamily.</text>
</comment>
<feature type="domain" description="Amidohydrolase-related" evidence="4">
    <location>
        <begin position="52"/>
        <end position="315"/>
    </location>
</feature>
<dbReference type="Proteomes" id="UP000054383">
    <property type="component" value="Unassembled WGS sequence"/>
</dbReference>
<dbReference type="OMA" id="FWPVFEK"/>
<evidence type="ECO:0000313" key="6">
    <source>
        <dbReference type="Proteomes" id="UP000054383"/>
    </source>
</evidence>
<organism evidence="5 6">
    <name type="scientific">Talaromyces islandicus</name>
    <name type="common">Penicillium islandicum</name>
    <dbReference type="NCBI Taxonomy" id="28573"/>
    <lineage>
        <taxon>Eukaryota</taxon>
        <taxon>Fungi</taxon>
        <taxon>Dikarya</taxon>
        <taxon>Ascomycota</taxon>
        <taxon>Pezizomycotina</taxon>
        <taxon>Eurotiomycetes</taxon>
        <taxon>Eurotiomycetidae</taxon>
        <taxon>Eurotiales</taxon>
        <taxon>Trichocomaceae</taxon>
        <taxon>Talaromyces</taxon>
        <taxon>Talaromyces sect. Islandici</taxon>
    </lineage>
</organism>
<dbReference type="FunFam" id="3.20.20.140:FF:000099">
    <property type="entry name" value="Amidohydrolase 2"/>
    <property type="match status" value="1"/>
</dbReference>
<dbReference type="Pfam" id="PF04909">
    <property type="entry name" value="Amidohydro_2"/>
    <property type="match status" value="1"/>
</dbReference>
<dbReference type="InterPro" id="IPR032465">
    <property type="entry name" value="ACMSD"/>
</dbReference>
<evidence type="ECO:0000256" key="3">
    <source>
        <dbReference type="RuleBase" id="RU366045"/>
    </source>
</evidence>
<keyword evidence="1 3" id="KW-0210">Decarboxylase</keyword>
<reference evidence="5 6" key="1">
    <citation type="submission" date="2015-04" db="EMBL/GenBank/DDBJ databases">
        <authorList>
            <person name="Syromyatnikov M.Y."/>
            <person name="Popov V.N."/>
        </authorList>
    </citation>
    <scope>NUCLEOTIDE SEQUENCE [LARGE SCALE GENOMIC DNA]</scope>
    <source>
        <strain evidence="5">WF-38-12</strain>
    </source>
</reference>
<dbReference type="SUPFAM" id="SSF51556">
    <property type="entry name" value="Metallo-dependent hydrolases"/>
    <property type="match status" value="1"/>
</dbReference>
<proteinExistence type="inferred from homology"/>
<keyword evidence="6" id="KW-1185">Reference proteome</keyword>
<evidence type="ECO:0000256" key="1">
    <source>
        <dbReference type="ARBA" id="ARBA00022793"/>
    </source>
</evidence>
<gene>
    <name evidence="5" type="ORF">PISL3812_02512</name>
</gene>
<dbReference type="InterPro" id="IPR032466">
    <property type="entry name" value="Metal_Hydrolase"/>
</dbReference>
<evidence type="ECO:0000313" key="5">
    <source>
        <dbReference type="EMBL" id="CRG85450.1"/>
    </source>
</evidence>
<dbReference type="AlphaFoldDB" id="A0A0U1LQ38"/>
<dbReference type="PANTHER" id="PTHR21240">
    <property type="entry name" value="2-AMINO-3-CARBOXYLMUCONATE-6-SEMIALDEHYDE DECARBOXYLASE"/>
    <property type="match status" value="1"/>
</dbReference>
<protein>
    <recommendedName>
        <fullName evidence="4">Amidohydrolase-related domain-containing protein</fullName>
    </recommendedName>
</protein>
<keyword evidence="2 3" id="KW-0456">Lyase</keyword>
<dbReference type="GO" id="GO:0016831">
    <property type="term" value="F:carboxy-lyase activity"/>
    <property type="evidence" value="ECO:0007669"/>
    <property type="project" value="UniProtKB-KW"/>
</dbReference>
<dbReference type="InterPro" id="IPR006680">
    <property type="entry name" value="Amidohydro-rel"/>
</dbReference>
<dbReference type="OrthoDB" id="432010at2759"/>
<name>A0A0U1LQ38_TALIS</name>
<dbReference type="PANTHER" id="PTHR21240:SF30">
    <property type="entry name" value="AMIDOHYDROLASE-RELATED DOMAIN-CONTAINING PROTEIN-RELATED"/>
    <property type="match status" value="1"/>
</dbReference>
<dbReference type="GO" id="GO:0019748">
    <property type="term" value="P:secondary metabolic process"/>
    <property type="evidence" value="ECO:0007669"/>
    <property type="project" value="TreeGrafter"/>
</dbReference>
<dbReference type="GO" id="GO:0016787">
    <property type="term" value="F:hydrolase activity"/>
    <property type="evidence" value="ECO:0007669"/>
    <property type="project" value="InterPro"/>
</dbReference>
<dbReference type="Gene3D" id="3.20.20.140">
    <property type="entry name" value="Metal-dependent hydrolases"/>
    <property type="match status" value="1"/>
</dbReference>
<accession>A0A0U1LQ38</accession>
<evidence type="ECO:0000256" key="2">
    <source>
        <dbReference type="ARBA" id="ARBA00023239"/>
    </source>
</evidence>
<dbReference type="GO" id="GO:0005829">
    <property type="term" value="C:cytosol"/>
    <property type="evidence" value="ECO:0007669"/>
    <property type="project" value="TreeGrafter"/>
</dbReference>
<dbReference type="STRING" id="28573.A0A0U1LQ38"/>
<dbReference type="EMBL" id="CVMT01000002">
    <property type="protein sequence ID" value="CRG85450.1"/>
    <property type="molecule type" value="Genomic_DNA"/>
</dbReference>
<evidence type="ECO:0000259" key="4">
    <source>
        <dbReference type="Pfam" id="PF04909"/>
    </source>
</evidence>
<sequence length="323" mass="36207">MHPLITLEEHYISPKVHAASQEVRDHFAPFPAQTMAKLQELGEGRVKDMDNGNVSIQVLSHGPGDLSPALCAEANDDLAAAITKNPTRLAGFAMLPMSQPEEAAAELERTVTKLGFVGALVENHLNGTFYDAERFWVVFEKAQELDVPIYIHPTFASDSMLEYHKGNYSDSIATALSAYGWGWHSETALHILRLYASGLFERFPNLKIVIGHMGELLPFQLDRVFNVTDRWAKKVPFKHVWHNNIWVTTSGMFSLTPLDCLLKTTSIDRILYSVDYPFSANEKGMQFFEEIEKSGLIAGDDLAKFAYLNAEKLLKVKTKAFTN</sequence>